<accession>A0A673ZEE6</accession>
<keyword evidence="2" id="KW-1185">Reference proteome</keyword>
<dbReference type="Proteomes" id="UP000472277">
    <property type="component" value="Chromosome 25"/>
</dbReference>
<dbReference type="InParanoid" id="A0A673ZEE6"/>
<reference evidence="1" key="2">
    <citation type="submission" date="2025-09" db="UniProtKB">
        <authorList>
            <consortium name="Ensembl"/>
        </authorList>
    </citation>
    <scope>IDENTIFICATION</scope>
</reference>
<evidence type="ECO:0000313" key="1">
    <source>
        <dbReference type="Ensembl" id="ENSSTUP00000045107.1"/>
    </source>
</evidence>
<evidence type="ECO:0000313" key="2">
    <source>
        <dbReference type="Proteomes" id="UP000472277"/>
    </source>
</evidence>
<dbReference type="AlphaFoldDB" id="A0A673ZEE6"/>
<proteinExistence type="predicted"/>
<name>A0A673ZEE6_SALTR</name>
<sequence>SWLVCRIRQVSVCGDMCHVDGVQNTAGQCVWRYVSCGWSAEYGRSVCVEICVMWMECRIRQVSVCGDMCHVDGVQNTAGQCVWRYVSCGWSAEYGRSVCVEICVMWMECRIRQVSQCVWRYMPCGWSAEYGRSVCVEICAMWMECRIRQVSQCVWRYVPCGRSAEYGRSVCVEICAMWMECRIRQVSVCGDMCHVDACVSVESVCQCVCVAPSLCGVVTSG</sequence>
<reference evidence="1" key="1">
    <citation type="submission" date="2025-08" db="UniProtKB">
        <authorList>
            <consortium name="Ensembl"/>
        </authorList>
    </citation>
    <scope>IDENTIFICATION</scope>
</reference>
<organism evidence="1 2">
    <name type="scientific">Salmo trutta</name>
    <name type="common">Brown trout</name>
    <dbReference type="NCBI Taxonomy" id="8032"/>
    <lineage>
        <taxon>Eukaryota</taxon>
        <taxon>Metazoa</taxon>
        <taxon>Chordata</taxon>
        <taxon>Craniata</taxon>
        <taxon>Vertebrata</taxon>
        <taxon>Euteleostomi</taxon>
        <taxon>Actinopterygii</taxon>
        <taxon>Neopterygii</taxon>
        <taxon>Teleostei</taxon>
        <taxon>Protacanthopterygii</taxon>
        <taxon>Salmoniformes</taxon>
        <taxon>Salmonidae</taxon>
        <taxon>Salmoninae</taxon>
        <taxon>Salmo</taxon>
    </lineage>
</organism>
<dbReference type="Ensembl" id="ENSSTUT00000047070.1">
    <property type="protein sequence ID" value="ENSSTUP00000045107.1"/>
    <property type="gene ID" value="ENSSTUG00000019005.1"/>
</dbReference>
<protein>
    <submittedName>
        <fullName evidence="1">Uncharacterized protein</fullName>
    </submittedName>
</protein>